<keyword evidence="2" id="KW-1185">Reference proteome</keyword>
<sequence>MRQQKIIKVVAIVVAAALLFTTLFAGIGSFFL</sequence>
<name>A0ABW1V0S8_9BACL</name>
<gene>
    <name evidence="1" type="primary">prli42</name>
    <name evidence="1" type="ORF">ACFP56_06920</name>
</gene>
<organism evidence="1 2">
    <name type="scientific">Paenibacillus septentrionalis</name>
    <dbReference type="NCBI Taxonomy" id="429342"/>
    <lineage>
        <taxon>Bacteria</taxon>
        <taxon>Bacillati</taxon>
        <taxon>Bacillota</taxon>
        <taxon>Bacilli</taxon>
        <taxon>Bacillales</taxon>
        <taxon>Paenibacillaceae</taxon>
        <taxon>Paenibacillus</taxon>
    </lineage>
</organism>
<evidence type="ECO:0000313" key="1">
    <source>
        <dbReference type="EMBL" id="MFC6332352.1"/>
    </source>
</evidence>
<accession>A0ABW1V0S8</accession>
<proteinExistence type="predicted"/>
<dbReference type="RefSeq" id="WP_379232623.1">
    <property type="nucleotide sequence ID" value="NZ_JBHSTE010000002.1"/>
</dbReference>
<evidence type="ECO:0000313" key="2">
    <source>
        <dbReference type="Proteomes" id="UP001596233"/>
    </source>
</evidence>
<comment type="caution">
    <text evidence="1">The sequence shown here is derived from an EMBL/GenBank/DDBJ whole genome shotgun (WGS) entry which is preliminary data.</text>
</comment>
<protein>
    <submittedName>
        <fullName evidence="1">Stressosome-associated protein Prli42</fullName>
    </submittedName>
</protein>
<dbReference type="EMBL" id="JBHSTE010000002">
    <property type="protein sequence ID" value="MFC6332352.1"/>
    <property type="molecule type" value="Genomic_DNA"/>
</dbReference>
<reference evidence="2" key="1">
    <citation type="journal article" date="2019" name="Int. J. Syst. Evol. Microbiol.">
        <title>The Global Catalogue of Microorganisms (GCM) 10K type strain sequencing project: providing services to taxonomists for standard genome sequencing and annotation.</title>
        <authorList>
            <consortium name="The Broad Institute Genomics Platform"/>
            <consortium name="The Broad Institute Genome Sequencing Center for Infectious Disease"/>
            <person name="Wu L."/>
            <person name="Ma J."/>
        </authorList>
    </citation>
    <scope>NUCLEOTIDE SEQUENCE [LARGE SCALE GENOMIC DNA]</scope>
    <source>
        <strain evidence="2">PCU 280</strain>
    </source>
</reference>
<dbReference type="InterPro" id="IPR049722">
    <property type="entry name" value="Prli42-like"/>
</dbReference>
<dbReference type="NCBIfam" id="NF033880">
    <property type="entry name" value="Prli42"/>
    <property type="match status" value="1"/>
</dbReference>
<dbReference type="Proteomes" id="UP001596233">
    <property type="component" value="Unassembled WGS sequence"/>
</dbReference>